<dbReference type="EMBL" id="FUZT01000009">
    <property type="protein sequence ID" value="SKC82376.1"/>
    <property type="molecule type" value="Genomic_DNA"/>
</dbReference>
<evidence type="ECO:0000313" key="4">
    <source>
        <dbReference type="Proteomes" id="UP000190285"/>
    </source>
</evidence>
<keyword evidence="2" id="KW-0560">Oxidoreductase</keyword>
<proteinExistence type="predicted"/>
<dbReference type="InterPro" id="IPR010187">
    <property type="entry name" value="Various_sel_PB"/>
</dbReference>
<name>A0A1T5M2F3_9FIRM</name>
<dbReference type="GO" id="GO:0050485">
    <property type="term" value="F:oxidoreductase activity, acting on X-H and Y-H to form an X-Y bond, with a disulfide as acceptor"/>
    <property type="evidence" value="ECO:0007669"/>
    <property type="project" value="InterPro"/>
</dbReference>
<accession>A0A1T5M2F3</accession>
<evidence type="ECO:0000313" key="3">
    <source>
        <dbReference type="EMBL" id="SKC82376.1"/>
    </source>
</evidence>
<protein>
    <submittedName>
        <fullName evidence="3">Glycine reductase</fullName>
    </submittedName>
</protein>
<dbReference type="AlphaFoldDB" id="A0A1T5M2F3"/>
<dbReference type="STRING" id="36842.SAMN02194393_03759"/>
<dbReference type="Pfam" id="PF07355">
    <property type="entry name" value="GRDB"/>
    <property type="match status" value="1"/>
</dbReference>
<dbReference type="OrthoDB" id="9764267at2"/>
<keyword evidence="1" id="KW-0712">Selenocysteine</keyword>
<dbReference type="Proteomes" id="UP000190285">
    <property type="component" value="Unassembled WGS sequence"/>
</dbReference>
<dbReference type="NCBIfam" id="TIGR01918">
    <property type="entry name" value="various_sel_PB"/>
    <property type="match status" value="1"/>
</dbReference>
<sequence length="349" mass="38401">MGKIRIVHYLNQFFGGIGGEEKAMTEPFAEEKPIGPGLALQKYMKDIGEVVATVVCGDDYFNNDKEKASKEVLEIIKKYSPDFLVAGPSYAAGRYGLACAQVCKIVKEELNIEVITGMHPENPGAEQADKSFYIVQTPNRVRNVAKDIKKISDFSKKLIRKEKIGCAQAEGYIPKGFRKNVVQEKLAAARAVEGLIAKLNGKTFNNEIPKPNIYVVEPAEPIKDMKKAKIALVTEGALFPKGNPDRIEAAWATKFGKYFIGDYDSMPAEVFHCYHSGVNTTYINEDPNRLVPLDALVKLKNEGEIGQVYDYMYATCGCAMPIENGREMGKKIAKGLLSDGVNGAILTST</sequence>
<reference evidence="3 4" key="1">
    <citation type="submission" date="2017-02" db="EMBL/GenBank/DDBJ databases">
        <authorList>
            <person name="Peterson S.W."/>
        </authorList>
    </citation>
    <scope>NUCLEOTIDE SEQUENCE [LARGE SCALE GENOMIC DNA]</scope>
    <source>
        <strain evidence="3 4">M1</strain>
    </source>
</reference>
<evidence type="ECO:0000256" key="1">
    <source>
        <dbReference type="ARBA" id="ARBA00022933"/>
    </source>
</evidence>
<evidence type="ECO:0000256" key="2">
    <source>
        <dbReference type="ARBA" id="ARBA00023002"/>
    </source>
</evidence>
<organism evidence="3 4">
    <name type="scientific">Maledivibacter halophilus</name>
    <dbReference type="NCBI Taxonomy" id="36842"/>
    <lineage>
        <taxon>Bacteria</taxon>
        <taxon>Bacillati</taxon>
        <taxon>Bacillota</taxon>
        <taxon>Clostridia</taxon>
        <taxon>Peptostreptococcales</taxon>
        <taxon>Caminicellaceae</taxon>
        <taxon>Maledivibacter</taxon>
    </lineage>
</organism>
<keyword evidence="4" id="KW-1185">Reference proteome</keyword>
<gene>
    <name evidence="3" type="ORF">SAMN02194393_03759</name>
</gene>